<sequence>MSKDIQVASVAAFNPDGHLLFGIRNDNGKYTLPGGSIEEGEKPTKAAIREMYEEASVKPIELYFLGEDTVVSPRGVNVTVHAYKATVEGTPNGENDPDEECDKWEFVDVKDGLPEKILNNLHSPKNVVLKFLGLLNPIPREEYEVDKPLKKSLDNAMTVGSMLSTKPFDSKLFRQHLWANNNDHEKALLLTHGFEGDGLKAFQSLSNLYKPIHKEPKMLDVLIVKAVFPDGEEVANIIRKCFKDKAVKPVKLGGRHSAGTLFAQDDESGQAWLLKPGSGPNSPAAGVREDPSTQSEREACFWHIANLWGLSDDFPRCDLLELDGQQYACLSYMSKKFHELEDELEEKPAHVFGVLNKYRTRGRLHQWGVIDFVLGNTDRHVNNALMDEATIKLIDHGSAFAGVDFDPAHDKMTFVPFYLRFACPKGVNFNMLTPIEKLKYMPSCPVDNVLKQWVDSLDINALKVMLPKYGIDALPSVERFKKVLEGASALDRHVNRLWVTI</sequence>
<dbReference type="PANTHER" id="PTHR43736">
    <property type="entry name" value="ADP-RIBOSE PYROPHOSPHATASE"/>
    <property type="match status" value="1"/>
</dbReference>
<accession>A0A6J5L3S4</accession>
<feature type="domain" description="Nudix hydrolase" evidence="1">
    <location>
        <begin position="3"/>
        <end position="134"/>
    </location>
</feature>
<dbReference type="Pfam" id="PF00293">
    <property type="entry name" value="NUDIX"/>
    <property type="match status" value="1"/>
</dbReference>
<dbReference type="SUPFAM" id="SSF55811">
    <property type="entry name" value="Nudix"/>
    <property type="match status" value="1"/>
</dbReference>
<evidence type="ECO:0000259" key="1">
    <source>
        <dbReference type="PROSITE" id="PS51462"/>
    </source>
</evidence>
<protein>
    <submittedName>
        <fullName evidence="2">Nudix_Hydrolase domain containing protein</fullName>
    </submittedName>
</protein>
<reference evidence="2" key="1">
    <citation type="submission" date="2020-04" db="EMBL/GenBank/DDBJ databases">
        <authorList>
            <person name="Chiriac C."/>
            <person name="Salcher M."/>
            <person name="Ghai R."/>
            <person name="Kavagutti S V."/>
        </authorList>
    </citation>
    <scope>NUCLEOTIDE SEQUENCE</scope>
</reference>
<dbReference type="GO" id="GO:0016787">
    <property type="term" value="F:hydrolase activity"/>
    <property type="evidence" value="ECO:0007669"/>
    <property type="project" value="UniProtKB-KW"/>
</dbReference>
<keyword evidence="2" id="KW-0378">Hydrolase</keyword>
<dbReference type="InterPro" id="IPR015797">
    <property type="entry name" value="NUDIX_hydrolase-like_dom_sf"/>
</dbReference>
<dbReference type="Gene3D" id="3.90.79.10">
    <property type="entry name" value="Nucleoside Triphosphate Pyrophosphohydrolase"/>
    <property type="match status" value="1"/>
</dbReference>
<dbReference type="PANTHER" id="PTHR43736:SF1">
    <property type="entry name" value="DIHYDRONEOPTERIN TRIPHOSPHATE DIPHOSPHATASE"/>
    <property type="match status" value="1"/>
</dbReference>
<name>A0A6J5L3S4_9CAUD</name>
<organism evidence="2">
    <name type="scientific">uncultured Caudovirales phage</name>
    <dbReference type="NCBI Taxonomy" id="2100421"/>
    <lineage>
        <taxon>Viruses</taxon>
        <taxon>Duplodnaviria</taxon>
        <taxon>Heunggongvirae</taxon>
        <taxon>Uroviricota</taxon>
        <taxon>Caudoviricetes</taxon>
        <taxon>Peduoviridae</taxon>
        <taxon>Maltschvirus</taxon>
        <taxon>Maltschvirus maltsch</taxon>
    </lineage>
</organism>
<dbReference type="InterPro" id="IPR000086">
    <property type="entry name" value="NUDIX_hydrolase_dom"/>
</dbReference>
<evidence type="ECO:0000313" key="2">
    <source>
        <dbReference type="EMBL" id="CAB4127180.1"/>
    </source>
</evidence>
<dbReference type="CDD" id="cd02883">
    <property type="entry name" value="NUDIX_Hydrolase"/>
    <property type="match status" value="1"/>
</dbReference>
<proteinExistence type="predicted"/>
<dbReference type="PROSITE" id="PS51462">
    <property type="entry name" value="NUDIX"/>
    <property type="match status" value="1"/>
</dbReference>
<gene>
    <name evidence="2" type="ORF">UFOVP75_75</name>
</gene>
<dbReference type="EMBL" id="LR796209">
    <property type="protein sequence ID" value="CAB4127180.1"/>
    <property type="molecule type" value="Genomic_DNA"/>
</dbReference>